<dbReference type="Gene3D" id="3.90.1150.10">
    <property type="entry name" value="Aspartate Aminotransferase, domain 1"/>
    <property type="match status" value="1"/>
</dbReference>
<dbReference type="InterPro" id="IPR050478">
    <property type="entry name" value="Ethylene_sulfur-biosynth"/>
</dbReference>
<dbReference type="KEGG" id="aplc:110975492"/>
<dbReference type="InterPro" id="IPR015422">
    <property type="entry name" value="PyrdxlP-dep_Trfase_small"/>
</dbReference>
<dbReference type="InterPro" id="IPR004839">
    <property type="entry name" value="Aminotransferase_I/II_large"/>
</dbReference>
<dbReference type="Pfam" id="PF00155">
    <property type="entry name" value="Aminotran_1_2"/>
    <property type="match status" value="1"/>
</dbReference>
<evidence type="ECO:0000313" key="4">
    <source>
        <dbReference type="RefSeq" id="XP_022083719.1"/>
    </source>
</evidence>
<dbReference type="PANTHER" id="PTHR43795:SF39">
    <property type="entry name" value="AMINOTRANSFERASE CLASS I_CLASSII DOMAIN-CONTAINING PROTEIN"/>
    <property type="match status" value="1"/>
</dbReference>
<dbReference type="PRINTS" id="PR00753">
    <property type="entry name" value="ACCSYNTHASE"/>
</dbReference>
<keyword evidence="3" id="KW-1185">Reference proteome</keyword>
<dbReference type="AlphaFoldDB" id="A0A8B7XS85"/>
<dbReference type="GO" id="GO:0006520">
    <property type="term" value="P:amino acid metabolic process"/>
    <property type="evidence" value="ECO:0007669"/>
    <property type="project" value="TreeGrafter"/>
</dbReference>
<dbReference type="SUPFAM" id="SSF53383">
    <property type="entry name" value="PLP-dependent transferases"/>
    <property type="match status" value="1"/>
</dbReference>
<reference evidence="4" key="1">
    <citation type="submission" date="2025-08" db="UniProtKB">
        <authorList>
            <consortium name="RefSeq"/>
        </authorList>
    </citation>
    <scope>IDENTIFICATION</scope>
</reference>
<dbReference type="GO" id="GO:0008483">
    <property type="term" value="F:transaminase activity"/>
    <property type="evidence" value="ECO:0007669"/>
    <property type="project" value="TreeGrafter"/>
</dbReference>
<name>A0A8B7XS85_ACAPL</name>
<dbReference type="Gene3D" id="3.40.640.10">
    <property type="entry name" value="Type I PLP-dependent aspartate aminotransferase-like (Major domain)"/>
    <property type="match status" value="1"/>
</dbReference>
<dbReference type="GeneID" id="110975492"/>
<dbReference type="Proteomes" id="UP000694845">
    <property type="component" value="Unplaced"/>
</dbReference>
<keyword evidence="1" id="KW-0663">Pyridoxal phosphate</keyword>
<proteinExistence type="predicted"/>
<evidence type="ECO:0000259" key="2">
    <source>
        <dbReference type="Pfam" id="PF00155"/>
    </source>
</evidence>
<dbReference type="InterPro" id="IPR015424">
    <property type="entry name" value="PyrdxlP-dep_Trfase"/>
</dbReference>
<dbReference type="PANTHER" id="PTHR43795">
    <property type="entry name" value="BIFUNCTIONAL ASPARTATE AMINOTRANSFERASE AND GLUTAMATE/ASPARTATE-PREPHENATE AMINOTRANSFERASE-RELATED"/>
    <property type="match status" value="1"/>
</dbReference>
<dbReference type="OrthoDB" id="691673at2759"/>
<evidence type="ECO:0000256" key="1">
    <source>
        <dbReference type="ARBA" id="ARBA00022898"/>
    </source>
</evidence>
<organism evidence="3 4">
    <name type="scientific">Acanthaster planci</name>
    <name type="common">Crown-of-thorns starfish</name>
    <dbReference type="NCBI Taxonomy" id="133434"/>
    <lineage>
        <taxon>Eukaryota</taxon>
        <taxon>Metazoa</taxon>
        <taxon>Echinodermata</taxon>
        <taxon>Eleutherozoa</taxon>
        <taxon>Asterozoa</taxon>
        <taxon>Asteroidea</taxon>
        <taxon>Valvatacea</taxon>
        <taxon>Valvatida</taxon>
        <taxon>Acanthasteridae</taxon>
        <taxon>Acanthaster</taxon>
    </lineage>
</organism>
<feature type="domain" description="Aminotransferase class I/classII large" evidence="2">
    <location>
        <begin position="79"/>
        <end position="427"/>
    </location>
</feature>
<dbReference type="RefSeq" id="XP_022083719.1">
    <property type="nucleotide sequence ID" value="XM_022228027.1"/>
</dbReference>
<dbReference type="GO" id="GO:0030170">
    <property type="term" value="F:pyridoxal phosphate binding"/>
    <property type="evidence" value="ECO:0007669"/>
    <property type="project" value="InterPro"/>
</dbReference>
<evidence type="ECO:0000313" key="3">
    <source>
        <dbReference type="Proteomes" id="UP000694845"/>
    </source>
</evidence>
<sequence>MSLSVSPKSSVSQRARAILTYEASCAVPAAGGIVGKGEYHAEENPNGMINMGTAQNIMMYDLLREKLDCSMELPRTWSDRMFKYGETEGLPELREAIAKLLTITSHAAKPLDPNKMVIMNGGDVCLEAMAHVLCDAGEAVLVPVPFYYGLGRSLKLRPNVDVVPIPLFKEPRPGESQPFQLTADRAEEAYQKAVSEGVTVRALFLVNPSNPLGDVYSRKQVLDLLMFASRHDLHVVFDEVYMSTIYEEGVTHSSIFQFREDEIPDPQKVHFIWTFSKDLAMSGMHIAVNYTWNDEVCKALTSIAHFHAAPTGWQQAMARMLSDSDWFVNVFLATSVKRLKEAHSFFTQGLSELGVPCHNGGAGLFVWADFSKFLSAPTAEAEEELKQKLLRAGVQGTPSAVCLGQERGWFRLVFAKDKDTLETALARMQKALKTN</sequence>
<gene>
    <name evidence="4" type="primary">LOC110975492</name>
</gene>
<protein>
    <submittedName>
        <fullName evidence="4">1-aminocyclopropane-1-carboxylate synthase-like protein 1 isoform X1</fullName>
    </submittedName>
</protein>
<accession>A0A8B7XS85</accession>
<dbReference type="InterPro" id="IPR015421">
    <property type="entry name" value="PyrdxlP-dep_Trfase_major"/>
</dbReference>
<dbReference type="OMA" id="KIPWRYA"/>
<dbReference type="CDD" id="cd00609">
    <property type="entry name" value="AAT_like"/>
    <property type="match status" value="1"/>
</dbReference>